<organism evidence="2 3">
    <name type="scientific">Monilinia vaccinii-corymbosi</name>
    <dbReference type="NCBI Taxonomy" id="61207"/>
    <lineage>
        <taxon>Eukaryota</taxon>
        <taxon>Fungi</taxon>
        <taxon>Dikarya</taxon>
        <taxon>Ascomycota</taxon>
        <taxon>Pezizomycotina</taxon>
        <taxon>Leotiomycetes</taxon>
        <taxon>Helotiales</taxon>
        <taxon>Sclerotiniaceae</taxon>
        <taxon>Monilinia</taxon>
    </lineage>
</organism>
<dbReference type="OrthoDB" id="3050608at2759"/>
<accession>A0A8A3P6A1</accession>
<name>A0A8A3P6A1_9HELO</name>
<feature type="region of interest" description="Disordered" evidence="1">
    <location>
        <begin position="1"/>
        <end position="31"/>
    </location>
</feature>
<proteinExistence type="predicted"/>
<evidence type="ECO:0000313" key="2">
    <source>
        <dbReference type="EMBL" id="QSZ31116.1"/>
    </source>
</evidence>
<evidence type="ECO:0000256" key="1">
    <source>
        <dbReference type="SAM" id="MobiDB-lite"/>
    </source>
</evidence>
<gene>
    <name evidence="2" type="ORF">DSL72_000679</name>
</gene>
<feature type="compositionally biased region" description="Low complexity" evidence="1">
    <location>
        <begin position="18"/>
        <end position="29"/>
    </location>
</feature>
<dbReference type="EMBL" id="CP063406">
    <property type="protein sequence ID" value="QSZ31116.1"/>
    <property type="molecule type" value="Genomic_DNA"/>
</dbReference>
<reference evidence="2" key="1">
    <citation type="submission" date="2020-10" db="EMBL/GenBank/DDBJ databases">
        <title>Genome Sequence of Monilinia vaccinii-corymbosi Sheds Light on Mummy Berry Disease Infection of Blueberry and Mating Type.</title>
        <authorList>
            <person name="Yow A.G."/>
            <person name="Zhang Y."/>
            <person name="Bansal K."/>
            <person name="Eacker S.M."/>
            <person name="Sullivan S."/>
            <person name="Liachko I."/>
            <person name="Cubeta M.A."/>
            <person name="Rollins J.A."/>
            <person name="Ashrafi H."/>
        </authorList>
    </citation>
    <scope>NUCLEOTIDE SEQUENCE</scope>
    <source>
        <strain evidence="2">RL-1</strain>
    </source>
</reference>
<dbReference type="Proteomes" id="UP000672032">
    <property type="component" value="Chromosome 2"/>
</dbReference>
<dbReference type="AlphaFoldDB" id="A0A8A3P6A1"/>
<protein>
    <submittedName>
        <fullName evidence="2">Uncharacterized protein</fullName>
    </submittedName>
</protein>
<sequence length="97" mass="10835">MDFVNKAKDAVMGGSGSTGSTNTTTNAAAQKEDYGDKGLDFIEKKTGHTLSREQNEKITDGVRGLYEKQTGYVHILLFHLPFQSKWKEHELTKPYVV</sequence>
<evidence type="ECO:0000313" key="3">
    <source>
        <dbReference type="Proteomes" id="UP000672032"/>
    </source>
</evidence>
<keyword evidence="3" id="KW-1185">Reference proteome</keyword>